<dbReference type="Proteomes" id="UP000829291">
    <property type="component" value="Chromosome 7"/>
</dbReference>
<dbReference type="Gene3D" id="1.20.1250.20">
    <property type="entry name" value="MFS general substrate transporter like domains"/>
    <property type="match status" value="1"/>
</dbReference>
<keyword evidence="5 7" id="KW-1133">Transmembrane helix</keyword>
<feature type="transmembrane region" description="Helical" evidence="7">
    <location>
        <begin position="372"/>
        <end position="394"/>
    </location>
</feature>
<evidence type="ECO:0000256" key="4">
    <source>
        <dbReference type="ARBA" id="ARBA00022847"/>
    </source>
</evidence>
<dbReference type="GO" id="GO:0015293">
    <property type="term" value="F:symporter activity"/>
    <property type="evidence" value="ECO:0007669"/>
    <property type="project" value="UniProtKB-KW"/>
</dbReference>
<feature type="transmembrane region" description="Helical" evidence="7">
    <location>
        <begin position="88"/>
        <end position="108"/>
    </location>
</feature>
<evidence type="ECO:0000313" key="9">
    <source>
        <dbReference type="Proteomes" id="UP000829291"/>
    </source>
</evidence>
<dbReference type="InterPro" id="IPR011701">
    <property type="entry name" value="MFS"/>
</dbReference>
<feature type="transmembrane region" description="Helical" evidence="7">
    <location>
        <begin position="311"/>
        <end position="335"/>
    </location>
</feature>
<dbReference type="PANTHER" id="PTHR11662">
    <property type="entry name" value="SOLUTE CARRIER FAMILY 17"/>
    <property type="match status" value="1"/>
</dbReference>
<dbReference type="FunFam" id="1.20.1250.20:FF:000003">
    <property type="entry name" value="Solute carrier family 17 member 3"/>
    <property type="match status" value="1"/>
</dbReference>
<dbReference type="GO" id="GO:0016020">
    <property type="term" value="C:membrane"/>
    <property type="evidence" value="ECO:0007669"/>
    <property type="project" value="UniProtKB-SubCell"/>
</dbReference>
<feature type="domain" description="Major facilitator superfamily (MFS) profile" evidence="8">
    <location>
        <begin position="17"/>
        <end position="464"/>
    </location>
</feature>
<keyword evidence="3 7" id="KW-0812">Transmembrane</keyword>
<keyword evidence="9" id="KW-1185">Reference proteome</keyword>
<dbReference type="FunFam" id="1.20.1250.20:FF:000423">
    <property type="entry name" value="Putative inorganic phosphate cotransporter-like Protein"/>
    <property type="match status" value="1"/>
</dbReference>
<feature type="transmembrane region" description="Helical" evidence="7">
    <location>
        <begin position="267"/>
        <end position="291"/>
    </location>
</feature>
<sequence>MFSTWKICCARIPQRWVLTVMGCFGMMNVYTMRICLSLAITEMVATTEASKNDISYESCPSANFTSSNITSSESKDGTYEWDEYTQGIILSSFYWGYLITSVPGGILADRFGGKYTLGIAVLSTAVLTLLTPLVVKYYEATGLIVFRFLTGVSQGSTVPAISVLIAQWAPPQERSKLVTVAASGMEVGCVLGTVLSGFLIRYSSIGWPMVFYVYGGMGVLWFLAWILLCYSEPNVHPFITEAERTYLHEMTMEHTHKKTGPTPWRQILTSAPVWALIAGEMGFSWGFYMVLTDLPKYMNDVLKFSIQANGLLTSLPFAVIWLDGIASSWLADWLIEAGKMSRTNVRKICTVSGSLFPAIFVLAASYAECDRVMAVVFFTVGIGFMGSFYPGIMVNPLDLSPNYSGTLTAIVNGSGALAGILAPYAVGVLTPNQTLLEWRIVFWITSSTLVATSTIYGLCADGEVQYWNDSEFVSNHRWKDTGINAEQRRVRNDDLSPHKHDR</sequence>
<evidence type="ECO:0000256" key="5">
    <source>
        <dbReference type="ARBA" id="ARBA00022989"/>
    </source>
</evidence>
<feature type="transmembrane region" description="Helical" evidence="7">
    <location>
        <begin position="211"/>
        <end position="230"/>
    </location>
</feature>
<dbReference type="AlphaFoldDB" id="A0A6J0BSK1"/>
<keyword evidence="6 7" id="KW-0472">Membrane</keyword>
<comment type="subcellular location">
    <subcellularLocation>
        <location evidence="1">Membrane</location>
        <topology evidence="1">Multi-pass membrane protein</topology>
    </subcellularLocation>
</comment>
<feature type="transmembrane region" description="Helical" evidence="7">
    <location>
        <begin position="406"/>
        <end position="426"/>
    </location>
</feature>
<feature type="transmembrane region" description="Helical" evidence="7">
    <location>
        <begin position="438"/>
        <end position="459"/>
    </location>
</feature>
<dbReference type="FunCoup" id="A0A6J0BSK1">
    <property type="interactions" value="102"/>
</dbReference>
<evidence type="ECO:0000313" key="10">
    <source>
        <dbReference type="RefSeq" id="XP_015517450.1"/>
    </source>
</evidence>
<feature type="transmembrane region" description="Helical" evidence="7">
    <location>
        <begin position="144"/>
        <end position="165"/>
    </location>
</feature>
<dbReference type="PROSITE" id="PS50850">
    <property type="entry name" value="MFS"/>
    <property type="match status" value="1"/>
</dbReference>
<dbReference type="RefSeq" id="XP_015517450.1">
    <property type="nucleotide sequence ID" value="XM_015661964.2"/>
</dbReference>
<dbReference type="OrthoDB" id="2985014at2759"/>
<dbReference type="InterPro" id="IPR050382">
    <property type="entry name" value="MFS_Na/Anion_cotransporter"/>
</dbReference>
<evidence type="ECO:0000256" key="3">
    <source>
        <dbReference type="ARBA" id="ARBA00022692"/>
    </source>
</evidence>
<feature type="transmembrane region" description="Helical" evidence="7">
    <location>
        <begin position="177"/>
        <end position="199"/>
    </location>
</feature>
<dbReference type="GeneID" id="107222548"/>
<reference evidence="10" key="1">
    <citation type="submission" date="2025-08" db="UniProtKB">
        <authorList>
            <consortium name="RefSeq"/>
        </authorList>
    </citation>
    <scope>IDENTIFICATION</scope>
    <source>
        <tissue evidence="10">Thorax and Abdomen</tissue>
    </source>
</reference>
<dbReference type="InterPro" id="IPR036259">
    <property type="entry name" value="MFS_trans_sf"/>
</dbReference>
<dbReference type="GO" id="GO:0006820">
    <property type="term" value="P:monoatomic anion transport"/>
    <property type="evidence" value="ECO:0007669"/>
    <property type="project" value="TreeGrafter"/>
</dbReference>
<dbReference type="KEGG" id="nlo:107222548"/>
<gene>
    <name evidence="10" type="primary">LOC107222548</name>
</gene>
<protein>
    <submittedName>
        <fullName evidence="10">Inorganic phosphate cotransporter</fullName>
    </submittedName>
</protein>
<accession>A0A6J0BSK1</accession>
<organism evidence="10">
    <name type="scientific">Neodiprion lecontei</name>
    <name type="common">Redheaded pine sawfly</name>
    <dbReference type="NCBI Taxonomy" id="441921"/>
    <lineage>
        <taxon>Eukaryota</taxon>
        <taxon>Metazoa</taxon>
        <taxon>Ecdysozoa</taxon>
        <taxon>Arthropoda</taxon>
        <taxon>Hexapoda</taxon>
        <taxon>Insecta</taxon>
        <taxon>Pterygota</taxon>
        <taxon>Neoptera</taxon>
        <taxon>Endopterygota</taxon>
        <taxon>Hymenoptera</taxon>
        <taxon>Tenthredinoidea</taxon>
        <taxon>Diprionidae</taxon>
        <taxon>Diprioninae</taxon>
        <taxon>Neodiprion</taxon>
    </lineage>
</organism>
<dbReference type="SUPFAM" id="SSF103473">
    <property type="entry name" value="MFS general substrate transporter"/>
    <property type="match status" value="1"/>
</dbReference>
<evidence type="ECO:0000256" key="2">
    <source>
        <dbReference type="ARBA" id="ARBA00022448"/>
    </source>
</evidence>
<dbReference type="InterPro" id="IPR005829">
    <property type="entry name" value="Sugar_transporter_CS"/>
</dbReference>
<feature type="transmembrane region" description="Helical" evidence="7">
    <location>
        <begin position="115"/>
        <end position="138"/>
    </location>
</feature>
<dbReference type="PANTHER" id="PTHR11662:SF415">
    <property type="entry name" value="AT30085P-RELATED"/>
    <property type="match status" value="1"/>
</dbReference>
<dbReference type="PROSITE" id="PS00217">
    <property type="entry name" value="SUGAR_TRANSPORT_2"/>
    <property type="match status" value="1"/>
</dbReference>
<name>A0A6J0BSK1_NEOLC</name>
<dbReference type="CDD" id="cd17318">
    <property type="entry name" value="MFS_SLC17"/>
    <property type="match status" value="1"/>
</dbReference>
<dbReference type="Pfam" id="PF07690">
    <property type="entry name" value="MFS_1"/>
    <property type="match status" value="1"/>
</dbReference>
<evidence type="ECO:0000259" key="8">
    <source>
        <dbReference type="PROSITE" id="PS50850"/>
    </source>
</evidence>
<proteinExistence type="predicted"/>
<feature type="transmembrane region" description="Helical" evidence="7">
    <location>
        <begin position="347"/>
        <end position="366"/>
    </location>
</feature>
<keyword evidence="4" id="KW-0769">Symport</keyword>
<dbReference type="InterPro" id="IPR020846">
    <property type="entry name" value="MFS_dom"/>
</dbReference>
<evidence type="ECO:0000256" key="1">
    <source>
        <dbReference type="ARBA" id="ARBA00004141"/>
    </source>
</evidence>
<feature type="transmembrane region" description="Helical" evidence="7">
    <location>
        <begin position="16"/>
        <end position="40"/>
    </location>
</feature>
<dbReference type="InParanoid" id="A0A6J0BSK1"/>
<keyword evidence="2" id="KW-0813">Transport</keyword>
<evidence type="ECO:0000256" key="6">
    <source>
        <dbReference type="ARBA" id="ARBA00023136"/>
    </source>
</evidence>
<evidence type="ECO:0000256" key="7">
    <source>
        <dbReference type="SAM" id="Phobius"/>
    </source>
</evidence>